<evidence type="ECO:0008006" key="5">
    <source>
        <dbReference type="Google" id="ProtNLM"/>
    </source>
</evidence>
<comment type="caution">
    <text evidence="3">The sequence shown here is derived from an EMBL/GenBank/DDBJ whole genome shotgun (WGS) entry which is preliminary data.</text>
</comment>
<dbReference type="OrthoDB" id="2351076at2"/>
<accession>W7KZE6</accession>
<proteinExistence type="predicted"/>
<feature type="region of interest" description="Disordered" evidence="2">
    <location>
        <begin position="803"/>
        <end position="822"/>
    </location>
</feature>
<reference evidence="3 4" key="2">
    <citation type="journal article" date="2016" name="Sci. Rep.">
        <title>A novel serine protease, Sep1, from Bacillus firmus DS-1 has nematicidal activity and degrades multiple intestinal-associated nematode proteins.</title>
        <authorList>
            <person name="Geng C."/>
            <person name="Nie X."/>
            <person name="Tang Z."/>
            <person name="Zhang Y."/>
            <person name="Lin J."/>
            <person name="Sun M."/>
            <person name="Peng D."/>
        </authorList>
    </citation>
    <scope>NUCLEOTIDE SEQUENCE [LARGE SCALE GENOMIC DNA]</scope>
    <source>
        <strain evidence="3 4">DS1</strain>
    </source>
</reference>
<keyword evidence="1" id="KW-0175">Coiled coil</keyword>
<feature type="region of interest" description="Disordered" evidence="2">
    <location>
        <begin position="610"/>
        <end position="629"/>
    </location>
</feature>
<feature type="coiled-coil region" evidence="1">
    <location>
        <begin position="1328"/>
        <end position="1366"/>
    </location>
</feature>
<feature type="coiled-coil region" evidence="1">
    <location>
        <begin position="375"/>
        <end position="422"/>
    </location>
</feature>
<feature type="region of interest" description="Disordered" evidence="2">
    <location>
        <begin position="519"/>
        <end position="543"/>
    </location>
</feature>
<evidence type="ECO:0000313" key="4">
    <source>
        <dbReference type="Proteomes" id="UP000019270"/>
    </source>
</evidence>
<protein>
    <recommendedName>
        <fullName evidence="5">Flagellar hook-length control protein-like C-terminal domain-containing protein</fullName>
    </recommendedName>
</protein>
<dbReference type="EMBL" id="APVL01000005">
    <property type="protein sequence ID" value="EWG11483.1"/>
    <property type="molecule type" value="Genomic_DNA"/>
</dbReference>
<feature type="region of interest" description="Disordered" evidence="2">
    <location>
        <begin position="1679"/>
        <end position="1699"/>
    </location>
</feature>
<dbReference type="RefSeq" id="WP_051488830.1">
    <property type="nucleotide sequence ID" value="NZ_APVL01000005.1"/>
</dbReference>
<feature type="region of interest" description="Disordered" evidence="2">
    <location>
        <begin position="999"/>
        <end position="1023"/>
    </location>
</feature>
<dbReference type="Proteomes" id="UP000019270">
    <property type="component" value="Unassembled WGS sequence"/>
</dbReference>
<dbReference type="PATRIC" id="fig|1307436.3.peg.1702"/>
<evidence type="ECO:0000256" key="2">
    <source>
        <dbReference type="SAM" id="MobiDB-lite"/>
    </source>
</evidence>
<feature type="compositionally biased region" description="Basic and acidic residues" evidence="2">
    <location>
        <begin position="1011"/>
        <end position="1020"/>
    </location>
</feature>
<evidence type="ECO:0000313" key="3">
    <source>
        <dbReference type="EMBL" id="EWG11483.1"/>
    </source>
</evidence>
<evidence type="ECO:0000256" key="1">
    <source>
        <dbReference type="SAM" id="Coils"/>
    </source>
</evidence>
<feature type="compositionally biased region" description="Basic and acidic residues" evidence="2">
    <location>
        <begin position="526"/>
        <end position="540"/>
    </location>
</feature>
<name>W7KZE6_CYTFI</name>
<gene>
    <name evidence="3" type="ORF">PBF_08023</name>
</gene>
<feature type="coiled-coil region" evidence="1">
    <location>
        <begin position="855"/>
        <end position="902"/>
    </location>
</feature>
<reference evidence="4" key="1">
    <citation type="submission" date="2013-03" db="EMBL/GenBank/DDBJ databases">
        <title>Draft genome sequence of Bacillus firmus DS1.</title>
        <authorList>
            <person name="Peng D."/>
            <person name="Zhu L."/>
            <person name="Sun M."/>
        </authorList>
    </citation>
    <scope>NUCLEOTIDE SEQUENCE [LARGE SCALE GENOMIC DNA]</scope>
    <source>
        <strain evidence="4">DS1</strain>
    </source>
</reference>
<sequence length="1709" mass="192455">MQVTSRISNNNRSAAEIPLDLKTGEVSRAQIKERVSDTEAVINIRGREFQAKFEGGVPSSDRVTVQITDQKEQAVTVKTIAAENPKSPAGQASELKVLQSVGLSGDEKPELKKAVQTLLDKGSPISKEIVRDLKEFMDHAKGTTESKLETVKALANKRLEATGTQLRAVHEALHGKPLSEVLTDLAKEIDPEFRIEKRDAPVQKHMDSAIPKNESVNVTTSQKQKVQTQMIINAESSRKSVNSSELSKLIQSSQELLENEPDLKKAIQQIRTTVINHPSLDRELAQNIEKAATDAEKLQAIGKERLVQALKNTEDQLLRKEQQAVQPKENVSTPKAEEKPVEIIRAVRDETAKNPDIRKSIELTQNRLIENPKIVKEVSDKLMRAVQESQSLANQGRITAAKEVMAAALSRAETELKQIEARQPVQSARNIPEQRPSEAVKQVKAELQNEPNLERAVEKVREQIVQHPRMDREVVQKVERALNEAVRLQQIGQETAGRERIQQALTKAETELKQIEARQPVQPERNISEQRPSEAVKQVKAEVQNEPDLQRAVDKVREKVVQHPRMDREVAQKVERALNEAVRLQQIGQETAGRERIQQALTKAETELKQMEAHQPVQAERTPTEKRPSEAVKQAKVEIQNEPNLQRAVEKVREQIVQHPRMDREVAQKVERALNEAVRLQQIGQETAGRERIQQALTKAETELKQIEARQPVQPERNISEQRPSEAVKQVKAEVQNEPDLQRAVEKVREQVVQHPKMDREVAQKVERALNEAVRLQQIGQVTAGRERIQQALTKAETELKQIEARQPVQPESSISEQRPSEAVKQVKAEVQNEPDLQRALEKVREQVVQHPKIERELAQKVEKALNEAVRLQQIGQESAGRERLQQALTKAETELKQIEARQPVQSARNIPEQHRSEAVKQVKAEVQNEPDLQRAVEKVREQVVQHPKMDREVAQKVEKALNEAVRLQQIGQETAGRERIQQALTKAETELKQIEARQPVQSARNIPEQRPSEAVKQVKAEVQNEPDLQRAIEKIRSQIVNNPSIDKETARNIEKALNETDLLQRIGRESAGREALEKSLTKAEAELKRLEAQGPKGEVPLRETFKQVREQIQSEANTKQVLQKVQEQLLNNKQIDPSIAKEIEKLAKQTGQLDQAGRDRMIKVLQQAEAALKQTGNLAENNAADSEQLMNKIQKNSLAQGTGMNEQKAERLPSQAIKQLIKQFQKEPDLTRALGLVRKEITSNPGMNMSTVDKAEKAISQAAQLQEKGRELGARQHMAKELSDLEQTLAKSEPKMSTEAKPAAEALQYDLNEQLQSLGIQSKDILVTKVTQKLAQATHDFRELKREITRNLDNVEHLINTFKKNAYPQAKQMLETAISKLDNAILKSEMMLFTDMKTEKQLMQASSQLAEAKKLLAKGDHTQAGKIVSEVKTLIDKVIFKPSEQKVVHFVAKESMMMEKQPAAQHMVKQFSETASGFVNGEPSARQMFEMVKSMGLNHDSDIANSLVFNNKNDQSQQEQQQENLKAALMKLAQGEGQENNSKVAQQAEQALSNLTGQQLLSKSDATGTMQSMFFNLPMLLGGKPENLQVFVNSKNEGQQVDWENCNLYFLLETKKLGDVGILLNSTDRNLSITIKNDLPGFKEKMEPLAAFTKEKLQEVGYNVSSINFTRMSASQPKLAPDQGVQAQENDPKPLRPVFTEKGMDFKI</sequence>
<organism evidence="3 4">
    <name type="scientific">Cytobacillus firmus DS1</name>
    <dbReference type="NCBI Taxonomy" id="1307436"/>
    <lineage>
        <taxon>Bacteria</taxon>
        <taxon>Bacillati</taxon>
        <taxon>Bacillota</taxon>
        <taxon>Bacilli</taxon>
        <taxon>Bacillales</taxon>
        <taxon>Bacillaceae</taxon>
        <taxon>Cytobacillus</taxon>
    </lineage>
</organism>
<dbReference type="eggNOG" id="COG1196">
    <property type="taxonomic scope" value="Bacteria"/>
</dbReference>